<evidence type="ECO:0000313" key="2">
    <source>
        <dbReference type="EMBL" id="KYM96892.1"/>
    </source>
</evidence>
<keyword evidence="1" id="KW-0812">Transmembrane</keyword>
<dbReference type="EMBL" id="KQ978123">
    <property type="protein sequence ID" value="KYM96892.1"/>
    <property type="molecule type" value="Genomic_DNA"/>
</dbReference>
<keyword evidence="3" id="KW-1185">Reference proteome</keyword>
<accession>A0A151IB74</accession>
<keyword evidence="1" id="KW-1133">Transmembrane helix</keyword>
<proteinExistence type="predicted"/>
<feature type="non-terminal residue" evidence="2">
    <location>
        <position position="1"/>
    </location>
</feature>
<reference evidence="2 3" key="1">
    <citation type="submission" date="2016-03" db="EMBL/GenBank/DDBJ databases">
        <title>Cyphomyrmex costatus WGS genome.</title>
        <authorList>
            <person name="Nygaard S."/>
            <person name="Hu H."/>
            <person name="Boomsma J."/>
            <person name="Zhang G."/>
        </authorList>
    </citation>
    <scope>NUCLEOTIDE SEQUENCE [LARGE SCALE GENOMIC DNA]</scope>
    <source>
        <strain evidence="2">MS0001</strain>
        <tissue evidence="2">Whole body</tissue>
    </source>
</reference>
<evidence type="ECO:0000313" key="3">
    <source>
        <dbReference type="Proteomes" id="UP000078542"/>
    </source>
</evidence>
<protein>
    <submittedName>
        <fullName evidence="2">Uncharacterized protein</fullName>
    </submittedName>
</protein>
<gene>
    <name evidence="2" type="ORF">ALC62_12429</name>
</gene>
<name>A0A151IB74_9HYME</name>
<sequence>EQKEILNKEKKDIQHKFKIKMGLLVDVPKVNKYYIPRFGSSNDGNTSRWFFANPKLSSEITGVDEVLIERFGNILSALNYKEMISYTKFGKYAYKTAKMFVKLYPWYDMPPSVHKVLIHGSDFIQYSLLPLGMLFTLFFLNIIMLQTIETKQDLRCLYNTV</sequence>
<dbReference type="AlphaFoldDB" id="A0A151IB74"/>
<organism evidence="2 3">
    <name type="scientific">Cyphomyrmex costatus</name>
    <dbReference type="NCBI Taxonomy" id="456900"/>
    <lineage>
        <taxon>Eukaryota</taxon>
        <taxon>Metazoa</taxon>
        <taxon>Ecdysozoa</taxon>
        <taxon>Arthropoda</taxon>
        <taxon>Hexapoda</taxon>
        <taxon>Insecta</taxon>
        <taxon>Pterygota</taxon>
        <taxon>Neoptera</taxon>
        <taxon>Endopterygota</taxon>
        <taxon>Hymenoptera</taxon>
        <taxon>Apocrita</taxon>
        <taxon>Aculeata</taxon>
        <taxon>Formicoidea</taxon>
        <taxon>Formicidae</taxon>
        <taxon>Myrmicinae</taxon>
        <taxon>Cyphomyrmex</taxon>
    </lineage>
</organism>
<dbReference type="Proteomes" id="UP000078542">
    <property type="component" value="Unassembled WGS sequence"/>
</dbReference>
<evidence type="ECO:0000256" key="1">
    <source>
        <dbReference type="SAM" id="Phobius"/>
    </source>
</evidence>
<feature type="transmembrane region" description="Helical" evidence="1">
    <location>
        <begin position="123"/>
        <end position="145"/>
    </location>
</feature>
<keyword evidence="1" id="KW-0472">Membrane</keyword>